<dbReference type="PANTHER" id="PTHR47514:SF1">
    <property type="entry name" value="TRANSKETOLASE N-TERMINAL SECTION-RELATED"/>
    <property type="match status" value="1"/>
</dbReference>
<dbReference type="EMBL" id="JBHSYQ010000004">
    <property type="protein sequence ID" value="MFC6998196.1"/>
    <property type="molecule type" value="Genomic_DNA"/>
</dbReference>
<proteinExistence type="inferred from homology"/>
<dbReference type="InterPro" id="IPR005474">
    <property type="entry name" value="Transketolase_N"/>
</dbReference>
<keyword evidence="6" id="KW-1185">Reference proteome</keyword>
<comment type="cofactor">
    <cofactor evidence="1">
        <name>thiamine diphosphate</name>
        <dbReference type="ChEBI" id="CHEBI:58937"/>
    </cofactor>
</comment>
<gene>
    <name evidence="5" type="ORF">ACFQHR_11205</name>
</gene>
<protein>
    <submittedName>
        <fullName evidence="5">Transketolase</fullName>
    </submittedName>
</protein>
<evidence type="ECO:0000313" key="6">
    <source>
        <dbReference type="Proteomes" id="UP001596405"/>
    </source>
</evidence>
<evidence type="ECO:0000259" key="4">
    <source>
        <dbReference type="Pfam" id="PF00456"/>
    </source>
</evidence>
<organism evidence="5 6">
    <name type="scientific">Rufibacter roseus</name>
    <dbReference type="NCBI Taxonomy" id="1567108"/>
    <lineage>
        <taxon>Bacteria</taxon>
        <taxon>Pseudomonadati</taxon>
        <taxon>Bacteroidota</taxon>
        <taxon>Cytophagia</taxon>
        <taxon>Cytophagales</taxon>
        <taxon>Hymenobacteraceae</taxon>
        <taxon>Rufibacter</taxon>
    </lineage>
</organism>
<dbReference type="RefSeq" id="WP_066621455.1">
    <property type="nucleotide sequence ID" value="NZ_JBHSYQ010000004.1"/>
</dbReference>
<comment type="similarity">
    <text evidence="2">Belongs to the transketolase family.</text>
</comment>
<evidence type="ECO:0000313" key="5">
    <source>
        <dbReference type="EMBL" id="MFC6998196.1"/>
    </source>
</evidence>
<dbReference type="PANTHER" id="PTHR47514">
    <property type="entry name" value="TRANSKETOLASE N-TERMINAL SECTION-RELATED"/>
    <property type="match status" value="1"/>
</dbReference>
<evidence type="ECO:0000256" key="1">
    <source>
        <dbReference type="ARBA" id="ARBA00001964"/>
    </source>
</evidence>
<feature type="domain" description="Transketolase N-terminal" evidence="4">
    <location>
        <begin position="13"/>
        <end position="273"/>
    </location>
</feature>
<dbReference type="Gene3D" id="3.40.50.970">
    <property type="match status" value="1"/>
</dbReference>
<keyword evidence="3" id="KW-0786">Thiamine pyrophosphate</keyword>
<sequence>MKQETKTIEELQQIATQVRRDILRMVHGCQSGHPGGSLGCTDYLVALYFRIMNRSKDFNMNGEGEDLFFLSNGHISPVWYSVLARAGYFDVSELKTFRKLDSRLQGHPTTHEGLPGIRIASGSLGQGMSVAIGAALTKKLNGDTGLVFSLHGDGELQEGQIWEAALFAPHNKVDNLVSAIDVNGQQIDGPTDQVLALGNLRAKWEAFGWEVLDMNGNDLQEVIRVLEQAKEKAFNGKPIMILMQTNMGHGVDFMMGSHKWHGVAPNDEQLEKALAQLESPLQDY</sequence>
<name>A0ABW2DK45_9BACT</name>
<comment type="caution">
    <text evidence="5">The sequence shown here is derived from an EMBL/GenBank/DDBJ whole genome shotgun (WGS) entry which is preliminary data.</text>
</comment>
<accession>A0ABW2DK45</accession>
<dbReference type="SUPFAM" id="SSF52518">
    <property type="entry name" value="Thiamin diphosphate-binding fold (THDP-binding)"/>
    <property type="match status" value="1"/>
</dbReference>
<evidence type="ECO:0000256" key="2">
    <source>
        <dbReference type="ARBA" id="ARBA00007131"/>
    </source>
</evidence>
<dbReference type="Proteomes" id="UP001596405">
    <property type="component" value="Unassembled WGS sequence"/>
</dbReference>
<dbReference type="CDD" id="cd02012">
    <property type="entry name" value="TPP_TK"/>
    <property type="match status" value="1"/>
</dbReference>
<dbReference type="Pfam" id="PF00456">
    <property type="entry name" value="Transketolase_N"/>
    <property type="match status" value="1"/>
</dbReference>
<reference evidence="6" key="1">
    <citation type="journal article" date="2019" name="Int. J. Syst. Evol. Microbiol.">
        <title>The Global Catalogue of Microorganisms (GCM) 10K type strain sequencing project: providing services to taxonomists for standard genome sequencing and annotation.</title>
        <authorList>
            <consortium name="The Broad Institute Genomics Platform"/>
            <consortium name="The Broad Institute Genome Sequencing Center for Infectious Disease"/>
            <person name="Wu L."/>
            <person name="Ma J."/>
        </authorList>
    </citation>
    <scope>NUCLEOTIDE SEQUENCE [LARGE SCALE GENOMIC DNA]</scope>
    <source>
        <strain evidence="6">CGMCC 4.7393</strain>
    </source>
</reference>
<evidence type="ECO:0000256" key="3">
    <source>
        <dbReference type="ARBA" id="ARBA00023052"/>
    </source>
</evidence>
<dbReference type="InterPro" id="IPR029061">
    <property type="entry name" value="THDP-binding"/>
</dbReference>